<dbReference type="SUPFAM" id="SSF47954">
    <property type="entry name" value="Cyclin-like"/>
    <property type="match status" value="1"/>
</dbReference>
<evidence type="ECO:0000313" key="3">
    <source>
        <dbReference type="Proteomes" id="UP000644660"/>
    </source>
</evidence>
<proteinExistence type="predicted"/>
<dbReference type="GO" id="GO:0016301">
    <property type="term" value="F:kinase activity"/>
    <property type="evidence" value="ECO:0007669"/>
    <property type="project" value="UniProtKB-KW"/>
</dbReference>
<feature type="compositionally biased region" description="Basic and acidic residues" evidence="1">
    <location>
        <begin position="424"/>
        <end position="433"/>
    </location>
</feature>
<evidence type="ECO:0000313" key="2">
    <source>
        <dbReference type="EMBL" id="CAB4255176.1"/>
    </source>
</evidence>
<evidence type="ECO:0000256" key="1">
    <source>
        <dbReference type="SAM" id="MobiDB-lite"/>
    </source>
</evidence>
<organism evidence="2 3">
    <name type="scientific">Maudiozyma barnettii</name>
    <dbReference type="NCBI Taxonomy" id="61262"/>
    <lineage>
        <taxon>Eukaryota</taxon>
        <taxon>Fungi</taxon>
        <taxon>Dikarya</taxon>
        <taxon>Ascomycota</taxon>
        <taxon>Saccharomycotina</taxon>
        <taxon>Saccharomycetes</taxon>
        <taxon>Saccharomycetales</taxon>
        <taxon>Saccharomycetaceae</taxon>
        <taxon>Maudiozyma</taxon>
    </lineage>
</organism>
<name>A0A8H2VGF1_9SACH</name>
<dbReference type="InterPro" id="IPR043198">
    <property type="entry name" value="Cyclin/Ssn8"/>
</dbReference>
<dbReference type="Proteomes" id="UP000644660">
    <property type="component" value="Unassembled WGS sequence"/>
</dbReference>
<dbReference type="PANTHER" id="PTHR10026">
    <property type="entry name" value="CYCLIN"/>
    <property type="match status" value="1"/>
</dbReference>
<protein>
    <submittedName>
        <fullName evidence="2">Similar to Saccharomyces cerevisiae YLR226W BUR2 Cyclin for the Sgv1p (Bur1p) protein kinase</fullName>
    </submittedName>
</protein>
<gene>
    <name evidence="2" type="ORF">KABA2_05S10120</name>
</gene>
<keyword evidence="2" id="KW-0418">Kinase</keyword>
<comment type="caution">
    <text evidence="2">The sequence shown here is derived from an EMBL/GenBank/DDBJ whole genome shotgun (WGS) entry which is preliminary data.</text>
</comment>
<dbReference type="GO" id="GO:0016538">
    <property type="term" value="F:cyclin-dependent protein serine/threonine kinase regulator activity"/>
    <property type="evidence" value="ECO:0007669"/>
    <property type="project" value="InterPro"/>
</dbReference>
<dbReference type="EMBL" id="CAEFZW010000005">
    <property type="protein sequence ID" value="CAB4255176.1"/>
    <property type="molecule type" value="Genomic_DNA"/>
</dbReference>
<keyword evidence="2" id="KW-0808">Transferase</keyword>
<keyword evidence="3" id="KW-1185">Reference proteome</keyword>
<dbReference type="GO" id="GO:0006357">
    <property type="term" value="P:regulation of transcription by RNA polymerase II"/>
    <property type="evidence" value="ECO:0007669"/>
    <property type="project" value="InterPro"/>
</dbReference>
<accession>A0A8H2VGF1</accession>
<dbReference type="RefSeq" id="XP_041407020.1">
    <property type="nucleotide sequence ID" value="XM_041551086.1"/>
</dbReference>
<dbReference type="InterPro" id="IPR036915">
    <property type="entry name" value="Cyclin-like_sf"/>
</dbReference>
<reference evidence="2 3" key="1">
    <citation type="submission" date="2020-05" db="EMBL/GenBank/DDBJ databases">
        <authorList>
            <person name="Casaregola S."/>
            <person name="Devillers H."/>
            <person name="Grondin C."/>
        </authorList>
    </citation>
    <scope>NUCLEOTIDE SEQUENCE [LARGE SCALE GENOMIC DNA]</scope>
    <source>
        <strain evidence="2 3">CLIB 1767</strain>
    </source>
</reference>
<dbReference type="GeneID" id="64858210"/>
<feature type="compositionally biased region" description="Low complexity" evidence="1">
    <location>
        <begin position="408"/>
        <end position="419"/>
    </location>
</feature>
<dbReference type="AlphaFoldDB" id="A0A8H2VGF1"/>
<feature type="region of interest" description="Disordered" evidence="1">
    <location>
        <begin position="396"/>
        <end position="433"/>
    </location>
</feature>
<dbReference type="OrthoDB" id="25002at2759"/>
<sequence>MSDDKKLMVTKIGKTKADLKANPSSLQRTMSFDDAIKEALHSPVTVTKTTPTQKTNKKYNARLYWPDIINTPENKWTFSCVEIIDKLDKNEQRATEEKKNMEKCLMYFYTMKKKLNLFDHTYTAASILFYRFWYFYGLPTSMINCIHVSQAILVTACKTMENNRPIDAYIKATCEYINQVIYGNRNGGNIDKLKWEVRDKLVNYEQRILTHFGFDINIENPKEIVEDIFSGFYRYNRDYDLPTDVKEALPKILVEVRSFIIQAVTQPVSLLCDGYSFLALAMLYCGIQYKKVVNDDFKYPKDFFKERFPVKVTAEKFEAYFTDYRLLEQSFFDLKSNKGDKLQINKVDIESIIEESSDNEESIDDPYSYNKIKSGQVQQDLLDHIEERVNEYINRITTGKKQAHSDDGTSSQTASTTTSPFRNQEPKAKKMKV</sequence>
<dbReference type="Gene3D" id="1.10.472.10">
    <property type="entry name" value="Cyclin-like"/>
    <property type="match status" value="1"/>
</dbReference>